<evidence type="ECO:0000313" key="19">
    <source>
        <dbReference type="Proteomes" id="UP000315439"/>
    </source>
</evidence>
<keyword evidence="6" id="KW-0808">Transferase</keyword>
<keyword evidence="10" id="KW-0067">ATP-binding</keyword>
<evidence type="ECO:0000256" key="9">
    <source>
        <dbReference type="ARBA" id="ARBA00022777"/>
    </source>
</evidence>
<evidence type="ECO:0000256" key="12">
    <source>
        <dbReference type="ARBA" id="ARBA00023012"/>
    </source>
</evidence>
<dbReference type="SUPFAM" id="SSF158472">
    <property type="entry name" value="HAMP domain-like"/>
    <property type="match status" value="1"/>
</dbReference>
<dbReference type="PANTHER" id="PTHR45528">
    <property type="entry name" value="SENSOR HISTIDINE KINASE CPXA"/>
    <property type="match status" value="1"/>
</dbReference>
<dbReference type="PRINTS" id="PR00344">
    <property type="entry name" value="BCTRLSENSOR"/>
</dbReference>
<dbReference type="CDD" id="cd06225">
    <property type="entry name" value="HAMP"/>
    <property type="match status" value="1"/>
</dbReference>
<keyword evidence="8" id="KW-0547">Nucleotide-binding</keyword>
<keyword evidence="19" id="KW-1185">Reference proteome</keyword>
<dbReference type="RefSeq" id="WP_142892247.1">
    <property type="nucleotide sequence ID" value="NZ_ML660161.1"/>
</dbReference>
<feature type="transmembrane region" description="Helical" evidence="15">
    <location>
        <begin position="195"/>
        <end position="214"/>
    </location>
</feature>
<comment type="caution">
    <text evidence="18">The sequence shown here is derived from an EMBL/GenBank/DDBJ whole genome shotgun (WGS) entry which is preliminary data.</text>
</comment>
<gene>
    <name evidence="18" type="ORF">FLL46_04400</name>
</gene>
<dbReference type="Proteomes" id="UP000315439">
    <property type="component" value="Unassembled WGS sequence"/>
</dbReference>
<feature type="compositionally biased region" description="Low complexity" evidence="14">
    <location>
        <begin position="15"/>
        <end position="28"/>
    </location>
</feature>
<dbReference type="Pfam" id="PF00512">
    <property type="entry name" value="HisKA"/>
    <property type="match status" value="1"/>
</dbReference>
<dbReference type="SMART" id="SM00388">
    <property type="entry name" value="HisKA"/>
    <property type="match status" value="1"/>
</dbReference>
<keyword evidence="5" id="KW-0597">Phosphoprotein</keyword>
<keyword evidence="4" id="KW-1003">Cell membrane</keyword>
<dbReference type="Gene3D" id="6.10.340.10">
    <property type="match status" value="1"/>
</dbReference>
<evidence type="ECO:0000259" key="17">
    <source>
        <dbReference type="PROSITE" id="PS50885"/>
    </source>
</evidence>
<dbReference type="SMART" id="SM00387">
    <property type="entry name" value="HATPase_c"/>
    <property type="match status" value="1"/>
</dbReference>
<keyword evidence="11 15" id="KW-1133">Transmembrane helix</keyword>
<dbReference type="Pfam" id="PF00672">
    <property type="entry name" value="HAMP"/>
    <property type="match status" value="1"/>
</dbReference>
<comment type="subcellular location">
    <subcellularLocation>
        <location evidence="2">Cell membrane</location>
        <topology evidence="2">Multi-pass membrane protein</topology>
    </subcellularLocation>
</comment>
<keyword evidence="7 15" id="KW-0812">Transmembrane</keyword>
<feature type="compositionally biased region" description="Polar residues" evidence="14">
    <location>
        <begin position="1"/>
        <end position="14"/>
    </location>
</feature>
<evidence type="ECO:0000256" key="15">
    <source>
        <dbReference type="SAM" id="Phobius"/>
    </source>
</evidence>
<dbReference type="GO" id="GO:0005524">
    <property type="term" value="F:ATP binding"/>
    <property type="evidence" value="ECO:0007669"/>
    <property type="project" value="UniProtKB-KW"/>
</dbReference>
<dbReference type="EMBL" id="VIKS01000003">
    <property type="protein sequence ID" value="TQV88778.1"/>
    <property type="molecule type" value="Genomic_DNA"/>
</dbReference>
<evidence type="ECO:0000256" key="13">
    <source>
        <dbReference type="ARBA" id="ARBA00023136"/>
    </source>
</evidence>
<evidence type="ECO:0000256" key="14">
    <source>
        <dbReference type="SAM" id="MobiDB-lite"/>
    </source>
</evidence>
<dbReference type="GO" id="GO:0000155">
    <property type="term" value="F:phosphorelay sensor kinase activity"/>
    <property type="evidence" value="ECO:0007669"/>
    <property type="project" value="InterPro"/>
</dbReference>
<dbReference type="Gene3D" id="3.30.565.10">
    <property type="entry name" value="Histidine kinase-like ATPase, C-terminal domain"/>
    <property type="match status" value="1"/>
</dbReference>
<comment type="catalytic activity">
    <reaction evidence="1">
        <text>ATP + protein L-histidine = ADP + protein N-phospho-L-histidine.</text>
        <dbReference type="EC" id="2.7.13.3"/>
    </reaction>
</comment>
<feature type="domain" description="HAMP" evidence="17">
    <location>
        <begin position="212"/>
        <end position="267"/>
    </location>
</feature>
<reference evidence="18 19" key="1">
    <citation type="submission" date="2019-07" db="EMBL/GenBank/DDBJ databases">
        <title>Draft genome for Aliikangiella sp. M105.</title>
        <authorList>
            <person name="Wang G."/>
        </authorList>
    </citation>
    <scope>NUCLEOTIDE SEQUENCE [LARGE SCALE GENOMIC DNA]</scope>
    <source>
        <strain evidence="18 19">M105</strain>
    </source>
</reference>
<protein>
    <recommendedName>
        <fullName evidence="3">histidine kinase</fullName>
        <ecNumber evidence="3">2.7.13.3</ecNumber>
    </recommendedName>
</protein>
<keyword evidence="13 15" id="KW-0472">Membrane</keyword>
<evidence type="ECO:0000256" key="4">
    <source>
        <dbReference type="ARBA" id="ARBA00022475"/>
    </source>
</evidence>
<keyword evidence="9" id="KW-0418">Kinase</keyword>
<name>A0A545UH33_9GAMM</name>
<feature type="transmembrane region" description="Helical" evidence="15">
    <location>
        <begin position="46"/>
        <end position="67"/>
    </location>
</feature>
<feature type="region of interest" description="Disordered" evidence="14">
    <location>
        <begin position="1"/>
        <end position="29"/>
    </location>
</feature>
<evidence type="ECO:0000256" key="1">
    <source>
        <dbReference type="ARBA" id="ARBA00000085"/>
    </source>
</evidence>
<proteinExistence type="predicted"/>
<dbReference type="Gene3D" id="1.10.287.130">
    <property type="match status" value="1"/>
</dbReference>
<evidence type="ECO:0000256" key="7">
    <source>
        <dbReference type="ARBA" id="ARBA00022692"/>
    </source>
</evidence>
<dbReference type="InterPro" id="IPR003594">
    <property type="entry name" value="HATPase_dom"/>
</dbReference>
<accession>A0A545UH33</accession>
<evidence type="ECO:0000313" key="18">
    <source>
        <dbReference type="EMBL" id="TQV88778.1"/>
    </source>
</evidence>
<evidence type="ECO:0000256" key="11">
    <source>
        <dbReference type="ARBA" id="ARBA00022989"/>
    </source>
</evidence>
<evidence type="ECO:0000256" key="6">
    <source>
        <dbReference type="ARBA" id="ARBA00022679"/>
    </source>
</evidence>
<dbReference type="InterPro" id="IPR003661">
    <property type="entry name" value="HisK_dim/P_dom"/>
</dbReference>
<dbReference type="EC" id="2.7.13.3" evidence="3"/>
<dbReference type="InterPro" id="IPR036097">
    <property type="entry name" value="HisK_dim/P_sf"/>
</dbReference>
<dbReference type="GO" id="GO:0005886">
    <property type="term" value="C:plasma membrane"/>
    <property type="evidence" value="ECO:0007669"/>
    <property type="project" value="UniProtKB-SubCell"/>
</dbReference>
<keyword evidence="12" id="KW-0902">Two-component regulatory system</keyword>
<dbReference type="InterPro" id="IPR050398">
    <property type="entry name" value="HssS/ArlS-like"/>
</dbReference>
<evidence type="ECO:0000256" key="2">
    <source>
        <dbReference type="ARBA" id="ARBA00004651"/>
    </source>
</evidence>
<dbReference type="InterPro" id="IPR005467">
    <property type="entry name" value="His_kinase_dom"/>
</dbReference>
<dbReference type="OrthoDB" id="9804645at2"/>
<dbReference type="SUPFAM" id="SSF47384">
    <property type="entry name" value="Homodimeric domain of signal transducing histidine kinase"/>
    <property type="match status" value="1"/>
</dbReference>
<dbReference type="SUPFAM" id="SSF55874">
    <property type="entry name" value="ATPase domain of HSP90 chaperone/DNA topoisomerase II/histidine kinase"/>
    <property type="match status" value="1"/>
</dbReference>
<dbReference type="InterPro" id="IPR036890">
    <property type="entry name" value="HATPase_C_sf"/>
</dbReference>
<dbReference type="InterPro" id="IPR004358">
    <property type="entry name" value="Sig_transdc_His_kin-like_C"/>
</dbReference>
<evidence type="ECO:0000259" key="16">
    <source>
        <dbReference type="PROSITE" id="PS50109"/>
    </source>
</evidence>
<feature type="domain" description="Histidine kinase" evidence="16">
    <location>
        <begin position="275"/>
        <end position="487"/>
    </location>
</feature>
<dbReference type="SMART" id="SM00304">
    <property type="entry name" value="HAMP"/>
    <property type="match status" value="1"/>
</dbReference>
<organism evidence="18 19">
    <name type="scientific">Aliikangiella coralliicola</name>
    <dbReference type="NCBI Taxonomy" id="2592383"/>
    <lineage>
        <taxon>Bacteria</taxon>
        <taxon>Pseudomonadati</taxon>
        <taxon>Pseudomonadota</taxon>
        <taxon>Gammaproteobacteria</taxon>
        <taxon>Oceanospirillales</taxon>
        <taxon>Pleioneaceae</taxon>
        <taxon>Aliikangiella</taxon>
    </lineage>
</organism>
<evidence type="ECO:0000256" key="5">
    <source>
        <dbReference type="ARBA" id="ARBA00022553"/>
    </source>
</evidence>
<evidence type="ECO:0000256" key="10">
    <source>
        <dbReference type="ARBA" id="ARBA00022840"/>
    </source>
</evidence>
<sequence>MNQSVTSDDSNPSQASASTNNSVSTAGAGKNTASKKRFRISLFWKILGWFWLSMVIIITINLFVGYINGGKIHYRPLPPPLENELRKITNKTQNLFDGFRRINRSPRKRQWEIYLLDEQGQEFSNKTYPELLADLHSRVRRHKQPLVAFQRKQAFFGGSLIQIKEKNYWLYSRQRAPLINRHLVESFFRDIAKSILFSIFILSFPVSFLLSWLITGPIRRLQQTTRKMRHDLSNREDLEKLMRRRDEFGELATDFDNLANHLSHTLDSQKQLLSDVSHELRSPLARLKIALGMAENQATSATQDNLSRIKLECDRMNDMLSNLLTLSKLEAQEMSSEKETFDLCQIFQTVIEDGRFEAEQSNTEIQVDIPALCQFHGVKDPLISGIENILRNAIRYAGDNGLIKCSLHQQNDSITLSISDNGPGVPQAQLDKIFDAFYRPDLDRARNSGGVGLGLSIAKRSFALNGGVISAENLEPSGLKVTVKFST</sequence>
<dbReference type="PROSITE" id="PS50109">
    <property type="entry name" value="HIS_KIN"/>
    <property type="match status" value="1"/>
</dbReference>
<dbReference type="InterPro" id="IPR003660">
    <property type="entry name" value="HAMP_dom"/>
</dbReference>
<dbReference type="Pfam" id="PF02518">
    <property type="entry name" value="HATPase_c"/>
    <property type="match status" value="1"/>
</dbReference>
<dbReference type="AlphaFoldDB" id="A0A545UH33"/>
<dbReference type="PROSITE" id="PS50885">
    <property type="entry name" value="HAMP"/>
    <property type="match status" value="1"/>
</dbReference>
<evidence type="ECO:0000256" key="3">
    <source>
        <dbReference type="ARBA" id="ARBA00012438"/>
    </source>
</evidence>
<evidence type="ECO:0000256" key="8">
    <source>
        <dbReference type="ARBA" id="ARBA00022741"/>
    </source>
</evidence>
<dbReference type="CDD" id="cd00082">
    <property type="entry name" value="HisKA"/>
    <property type="match status" value="1"/>
</dbReference>
<dbReference type="PANTHER" id="PTHR45528:SF1">
    <property type="entry name" value="SENSOR HISTIDINE KINASE CPXA"/>
    <property type="match status" value="1"/>
</dbReference>